<feature type="compositionally biased region" description="Polar residues" evidence="1">
    <location>
        <begin position="75"/>
        <end position="92"/>
    </location>
</feature>
<dbReference type="Proteomes" id="UP001066276">
    <property type="component" value="Chromosome 2_1"/>
</dbReference>
<proteinExistence type="predicted"/>
<reference evidence="2" key="1">
    <citation type="journal article" date="2022" name="bioRxiv">
        <title>Sequencing and chromosome-scale assembly of the giantPleurodeles waltlgenome.</title>
        <authorList>
            <person name="Brown T."/>
            <person name="Elewa A."/>
            <person name="Iarovenko S."/>
            <person name="Subramanian E."/>
            <person name="Araus A.J."/>
            <person name="Petzold A."/>
            <person name="Susuki M."/>
            <person name="Suzuki K.-i.T."/>
            <person name="Hayashi T."/>
            <person name="Toyoda A."/>
            <person name="Oliveira C."/>
            <person name="Osipova E."/>
            <person name="Leigh N.D."/>
            <person name="Simon A."/>
            <person name="Yun M.H."/>
        </authorList>
    </citation>
    <scope>NUCLEOTIDE SEQUENCE</scope>
    <source>
        <strain evidence="2">20211129_DDA</strain>
        <tissue evidence="2">Liver</tissue>
    </source>
</reference>
<protein>
    <submittedName>
        <fullName evidence="2">Uncharacterized protein</fullName>
    </submittedName>
</protein>
<keyword evidence="3" id="KW-1185">Reference proteome</keyword>
<dbReference type="EMBL" id="JANPWB010000003">
    <property type="protein sequence ID" value="KAJ1199101.1"/>
    <property type="molecule type" value="Genomic_DNA"/>
</dbReference>
<evidence type="ECO:0000313" key="3">
    <source>
        <dbReference type="Proteomes" id="UP001066276"/>
    </source>
</evidence>
<feature type="compositionally biased region" description="Basic and acidic residues" evidence="1">
    <location>
        <begin position="94"/>
        <end position="106"/>
    </location>
</feature>
<feature type="compositionally biased region" description="Basic and acidic residues" evidence="1">
    <location>
        <begin position="9"/>
        <end position="27"/>
    </location>
</feature>
<sequence length="114" mass="12470">MAPKATRNPGDKNEGVKTTRVGRDKGEPAGVNKRLTSIVGKPVGKKMLGLGTENLSEIEDSNRKTREKELGPQLGASSPKHNNLIKLSSQSVRVGKEKQVHQDLQRKGRTYITL</sequence>
<evidence type="ECO:0000313" key="2">
    <source>
        <dbReference type="EMBL" id="KAJ1199101.1"/>
    </source>
</evidence>
<name>A0AAV7VDX8_PLEWA</name>
<comment type="caution">
    <text evidence="2">The sequence shown here is derived from an EMBL/GenBank/DDBJ whole genome shotgun (WGS) entry which is preliminary data.</text>
</comment>
<accession>A0AAV7VDX8</accession>
<evidence type="ECO:0000256" key="1">
    <source>
        <dbReference type="SAM" id="MobiDB-lite"/>
    </source>
</evidence>
<feature type="region of interest" description="Disordered" evidence="1">
    <location>
        <begin position="1"/>
        <end position="114"/>
    </location>
</feature>
<gene>
    <name evidence="2" type="ORF">NDU88_002939</name>
</gene>
<feature type="compositionally biased region" description="Basic and acidic residues" evidence="1">
    <location>
        <begin position="60"/>
        <end position="70"/>
    </location>
</feature>
<dbReference type="AlphaFoldDB" id="A0AAV7VDX8"/>
<organism evidence="2 3">
    <name type="scientific">Pleurodeles waltl</name>
    <name type="common">Iberian ribbed newt</name>
    <dbReference type="NCBI Taxonomy" id="8319"/>
    <lineage>
        <taxon>Eukaryota</taxon>
        <taxon>Metazoa</taxon>
        <taxon>Chordata</taxon>
        <taxon>Craniata</taxon>
        <taxon>Vertebrata</taxon>
        <taxon>Euteleostomi</taxon>
        <taxon>Amphibia</taxon>
        <taxon>Batrachia</taxon>
        <taxon>Caudata</taxon>
        <taxon>Salamandroidea</taxon>
        <taxon>Salamandridae</taxon>
        <taxon>Pleurodelinae</taxon>
        <taxon>Pleurodeles</taxon>
    </lineage>
</organism>